<evidence type="ECO:0000313" key="3">
    <source>
        <dbReference type="Proteomes" id="UP001497382"/>
    </source>
</evidence>
<evidence type="ECO:0000259" key="1">
    <source>
        <dbReference type="PROSITE" id="PS50097"/>
    </source>
</evidence>
<dbReference type="InterPro" id="IPR000210">
    <property type="entry name" value="BTB/POZ_dom"/>
</dbReference>
<name>A0AAV2ADZ8_9ARAC</name>
<dbReference type="SMART" id="SM00225">
    <property type="entry name" value="BTB"/>
    <property type="match status" value="1"/>
</dbReference>
<reference evidence="2 3" key="1">
    <citation type="submission" date="2024-04" db="EMBL/GenBank/DDBJ databases">
        <authorList>
            <person name="Rising A."/>
            <person name="Reimegard J."/>
            <person name="Sonavane S."/>
            <person name="Akerstrom W."/>
            <person name="Nylinder S."/>
            <person name="Hedman E."/>
            <person name="Kallberg Y."/>
        </authorList>
    </citation>
    <scope>NUCLEOTIDE SEQUENCE [LARGE SCALE GENOMIC DNA]</scope>
</reference>
<dbReference type="InterPro" id="IPR011333">
    <property type="entry name" value="SKP1/BTB/POZ_sf"/>
</dbReference>
<comment type="caution">
    <text evidence="2">The sequence shown here is derived from an EMBL/GenBank/DDBJ whole genome shotgun (WGS) entry which is preliminary data.</text>
</comment>
<protein>
    <recommendedName>
        <fullName evidence="1">BTB domain-containing protein</fullName>
    </recommendedName>
</protein>
<dbReference type="AlphaFoldDB" id="A0AAV2ADZ8"/>
<dbReference type="Proteomes" id="UP001497382">
    <property type="component" value="Unassembled WGS sequence"/>
</dbReference>
<proteinExistence type="predicted"/>
<keyword evidence="3" id="KW-1185">Reference proteome</keyword>
<dbReference type="SUPFAM" id="SSF54695">
    <property type="entry name" value="POZ domain"/>
    <property type="match status" value="1"/>
</dbReference>
<dbReference type="Gene3D" id="1.25.40.420">
    <property type="match status" value="1"/>
</dbReference>
<dbReference type="Pfam" id="PF00651">
    <property type="entry name" value="BTB"/>
    <property type="match status" value="1"/>
</dbReference>
<organism evidence="2 3">
    <name type="scientific">Larinioides sclopetarius</name>
    <dbReference type="NCBI Taxonomy" id="280406"/>
    <lineage>
        <taxon>Eukaryota</taxon>
        <taxon>Metazoa</taxon>
        <taxon>Ecdysozoa</taxon>
        <taxon>Arthropoda</taxon>
        <taxon>Chelicerata</taxon>
        <taxon>Arachnida</taxon>
        <taxon>Araneae</taxon>
        <taxon>Araneomorphae</taxon>
        <taxon>Entelegynae</taxon>
        <taxon>Araneoidea</taxon>
        <taxon>Araneidae</taxon>
        <taxon>Larinioides</taxon>
    </lineage>
</organism>
<dbReference type="PROSITE" id="PS50097">
    <property type="entry name" value="BTB"/>
    <property type="match status" value="1"/>
</dbReference>
<dbReference type="Gene3D" id="3.30.710.10">
    <property type="entry name" value="Potassium Channel Kv1.1, Chain A"/>
    <property type="match status" value="1"/>
</dbReference>
<feature type="domain" description="BTB" evidence="1">
    <location>
        <begin position="14"/>
        <end position="81"/>
    </location>
</feature>
<evidence type="ECO:0000313" key="2">
    <source>
        <dbReference type="EMBL" id="CAL1281796.1"/>
    </source>
</evidence>
<gene>
    <name evidence="2" type="ORF">LARSCL_LOCUS11785</name>
</gene>
<dbReference type="EMBL" id="CAXIEN010000149">
    <property type="protein sequence ID" value="CAL1281796.1"/>
    <property type="molecule type" value="Genomic_DNA"/>
</dbReference>
<sequence length="179" mass="20937">MDEFRALYWEQLLTDVLLHTATKSFPAHKNVLCARSLVFRAMLTNDMKEKNNDCINVEDLENESVQRLLLFLYSDSLEELQWESAMQLYYAACKYAIEKLKVLCSSFLVEDLSTSTASELLLLADTNSDTDLKKIVEDFILEHDEEVFCSDEWDNLSEKNPHLFMKTMKLKYKRKKEGK</sequence>
<dbReference type="PANTHER" id="PTHR24413">
    <property type="entry name" value="SPECKLE-TYPE POZ PROTEIN"/>
    <property type="match status" value="1"/>
</dbReference>
<accession>A0AAV2ADZ8</accession>
<dbReference type="CDD" id="cd18186">
    <property type="entry name" value="BTB_POZ_ZBTB_KLHL-like"/>
    <property type="match status" value="1"/>
</dbReference>